<evidence type="ECO:0000313" key="4">
    <source>
        <dbReference type="EMBL" id="VVC42104.1"/>
    </source>
</evidence>
<dbReference type="InterPro" id="IPR013783">
    <property type="entry name" value="Ig-like_fold"/>
</dbReference>
<evidence type="ECO:0000259" key="2">
    <source>
        <dbReference type="Pfam" id="PF24778"/>
    </source>
</evidence>
<feature type="signal peptide" evidence="1">
    <location>
        <begin position="1"/>
        <end position="21"/>
    </location>
</feature>
<keyword evidence="1" id="KW-0732">Signal</keyword>
<protein>
    <submittedName>
        <fullName evidence="4">Immunoglobulin-like fold</fullName>
    </submittedName>
</protein>
<dbReference type="EMBL" id="CABPRJ010001937">
    <property type="protein sequence ID" value="VVC42104.1"/>
    <property type="molecule type" value="Genomic_DNA"/>
</dbReference>
<gene>
    <name evidence="4" type="ORF">CINCED_3A017331</name>
</gene>
<proteinExistence type="predicted"/>
<dbReference type="PANTHER" id="PTHR22538:SF0">
    <property type="entry name" value="CILIA- AND FLAGELLA-ASSOCIATED PROTEIN 74"/>
    <property type="match status" value="1"/>
</dbReference>
<dbReference type="InterPro" id="IPR056307">
    <property type="entry name" value="Ig-CFAP74_3rd"/>
</dbReference>
<dbReference type="PANTHER" id="PTHR22538">
    <property type="entry name" value="CILIA- AND FLAGELLA-ASSOCIATED PROTEIN 74"/>
    <property type="match status" value="1"/>
</dbReference>
<reference evidence="4 5" key="1">
    <citation type="submission" date="2019-08" db="EMBL/GenBank/DDBJ databases">
        <authorList>
            <person name="Alioto T."/>
            <person name="Alioto T."/>
            <person name="Gomez Garrido J."/>
        </authorList>
    </citation>
    <scope>NUCLEOTIDE SEQUENCE [LARGE SCALE GENOMIC DNA]</scope>
</reference>
<evidence type="ECO:0000313" key="5">
    <source>
        <dbReference type="Proteomes" id="UP000325440"/>
    </source>
</evidence>
<evidence type="ECO:0000259" key="3">
    <source>
        <dbReference type="Pfam" id="PF24798"/>
    </source>
</evidence>
<feature type="domain" description="CFAP74 third Ig-like" evidence="2">
    <location>
        <begin position="160"/>
        <end position="273"/>
    </location>
</feature>
<keyword evidence="5" id="KW-1185">Reference proteome</keyword>
<dbReference type="Gene3D" id="2.60.40.10">
    <property type="entry name" value="Immunoglobulins"/>
    <property type="match status" value="2"/>
</dbReference>
<dbReference type="AlphaFoldDB" id="A0A5E4NEC1"/>
<dbReference type="OrthoDB" id="6612278at2759"/>
<dbReference type="InterPro" id="IPR056310">
    <property type="entry name" value="Ig-CFAP74_4th"/>
</dbReference>
<evidence type="ECO:0000256" key="1">
    <source>
        <dbReference type="SAM" id="SignalP"/>
    </source>
</evidence>
<dbReference type="Pfam" id="PF24778">
    <property type="entry name" value="Ig-CFAP74_3rd"/>
    <property type="match status" value="1"/>
</dbReference>
<feature type="chain" id="PRO_5022759325" evidence="1">
    <location>
        <begin position="22"/>
        <end position="927"/>
    </location>
</feature>
<dbReference type="Proteomes" id="UP000325440">
    <property type="component" value="Unassembled WGS sequence"/>
</dbReference>
<organism evidence="4 5">
    <name type="scientific">Cinara cedri</name>
    <dbReference type="NCBI Taxonomy" id="506608"/>
    <lineage>
        <taxon>Eukaryota</taxon>
        <taxon>Metazoa</taxon>
        <taxon>Ecdysozoa</taxon>
        <taxon>Arthropoda</taxon>
        <taxon>Hexapoda</taxon>
        <taxon>Insecta</taxon>
        <taxon>Pterygota</taxon>
        <taxon>Neoptera</taxon>
        <taxon>Paraneoptera</taxon>
        <taxon>Hemiptera</taxon>
        <taxon>Sternorrhyncha</taxon>
        <taxon>Aphidomorpha</taxon>
        <taxon>Aphidoidea</taxon>
        <taxon>Aphididae</taxon>
        <taxon>Lachninae</taxon>
        <taxon>Cinara</taxon>
    </lineage>
</organism>
<sequence>MGILFVVNGLWLASFALLVRSHVQGLIIDFPFGLIVWQPHHWCLVTIYDEVLIKGVKDIFELCLYIAVANKSLETINDRTNIFEKIITSIIYKMFCYFVWKNHIKVLLPARGTVKVPVIFNHNFAYSSISEDYIIAFDNTNYTIPNLKINVIGHIKDNITVKSNVIDVGLCYLTSSVQIISFQLQSNNRVVVPFEVTVPQELCKHVELNPSKGYLKAGSSLDIFIRICLKLDIIQPDCCMYFNADSGFLDFPVRIHPSNSKKYYEVRVLVVVTTPFGLKITPDTLNFGTVNTTETVVRIITLANHSRTTMEYSFLKLPERVSIHPNAFGSILSGENILLHIYYSPSAKDLPKNIFTFEDDFILTCSTVAGLNADKLNSKVHKFVTEKMSISNTNSTSTINLNQIYELDHGPHKIPANSILKNKVKLNSLDKNTILKEATIRCHARIHDIPVELSVQKIVFGKIHFKSHSTYTIELRASNLASVIDRNTSYPDFQIRFEFCSNDPSIEFKPKNGKLHSKEVKKIIVIFRPKLNNELEDIFKECLESEITDIETERILEDENSFLNKVYGNRPFPREQVKIFEATTIFYSLMTDLTKIVSAVCFIQFENRKSIEYFGFDTESLKLSIICQTTKPTIILFSDRINFGKCTVGVRHNEWLLVRNINTDPVPLKISLPNPVGTFFCAFAVNGEQLLLPGYTTPINISFIPESETTENEILEVISGTIRLKVNLSGGGIWPSCQITPEDTFNIILTTHERSNNTFIFRVTNTSVVGVRFNVELDWAKERLEPMLDDEASEFGEMLRSWVSEDQPPWFDGPGWTGLQESNNNVFDLGNGGRPLCFSLDPDGVHQITVTFNPPPVTNQQTVRRLDYSHDEEDYNSSSEIFWCRVYAAMLNVHVGRKVLRQFYVISFVEMKTTIHKTSYTTPIPIN</sequence>
<feature type="domain" description="CFAP74 fourth Ig-like" evidence="3">
    <location>
        <begin position="281"/>
        <end position="349"/>
    </location>
</feature>
<accession>A0A5E4NEC1</accession>
<dbReference type="Pfam" id="PF24798">
    <property type="entry name" value="Ig-CFAP74_4th"/>
    <property type="match status" value="1"/>
</dbReference>
<name>A0A5E4NEC1_9HEMI</name>